<dbReference type="Gene3D" id="1.20.1530.20">
    <property type="match status" value="1"/>
</dbReference>
<dbReference type="PANTHER" id="PTHR18640:SF10">
    <property type="entry name" value="SODIUM_METABOLITE COTRANSPORTER BASS4, CHLOROPLASTIC-RELATED"/>
    <property type="match status" value="1"/>
</dbReference>
<organism evidence="3 4">
    <name type="scientific">Alienimonas californiensis</name>
    <dbReference type="NCBI Taxonomy" id="2527989"/>
    <lineage>
        <taxon>Bacteria</taxon>
        <taxon>Pseudomonadati</taxon>
        <taxon>Planctomycetota</taxon>
        <taxon>Planctomycetia</taxon>
        <taxon>Planctomycetales</taxon>
        <taxon>Planctomycetaceae</taxon>
        <taxon>Alienimonas</taxon>
    </lineage>
</organism>
<evidence type="ECO:0000256" key="2">
    <source>
        <dbReference type="SAM" id="Phobius"/>
    </source>
</evidence>
<feature type="transmembrane region" description="Helical" evidence="2">
    <location>
        <begin position="21"/>
        <end position="42"/>
    </location>
</feature>
<sequence length="379" mass="39215">MSETTLQRPDAPRSRRERFVAAFQTHWFLFALAVVIPGGLAIGWNPGSTPPAWGPPGDWFDARLLTAAVLFLMAFSLNSGKLWAALSKPGPVLWASACNVALVPLLAWPLSYTQGLIDFRLGLMIAAASACTMAGASVWTRQAGGNDAVSLLVTLLTNGLCFLTIPATLALTTGRSVEFDVPDLMVRLLLTAALPMAVGQAVRAIPAVSRLAAGRRTTWGNLALFLVLGIVFTGAAKAGRTLDELGVTEGDGGLRLAGGVAWVGACCVFVHSVAMGVAFLGAGLLGFGRGEQIACAFAGSQKTLPIGLLIAVSPAMFGDPNLLGPGRGVPLAVFPMLLFHASQMFLDTAVATRLRRGSSEPSDGGPPPASADAGEHMGG</sequence>
<dbReference type="InterPro" id="IPR016833">
    <property type="entry name" value="Put_Na-Bile_cotransptr"/>
</dbReference>
<feature type="transmembrane region" description="Helical" evidence="2">
    <location>
        <begin position="218"/>
        <end position="236"/>
    </location>
</feature>
<feature type="transmembrane region" description="Helical" evidence="2">
    <location>
        <begin position="117"/>
        <end position="139"/>
    </location>
</feature>
<keyword evidence="2" id="KW-0472">Membrane</keyword>
<proteinExistence type="predicted"/>
<dbReference type="PANTHER" id="PTHR18640">
    <property type="entry name" value="SOLUTE CARRIER FAMILY 10 MEMBER 7"/>
    <property type="match status" value="1"/>
</dbReference>
<feature type="transmembrane region" description="Helical" evidence="2">
    <location>
        <begin position="151"/>
        <end position="172"/>
    </location>
</feature>
<dbReference type="Pfam" id="PF13593">
    <property type="entry name" value="SBF_like"/>
    <property type="match status" value="1"/>
</dbReference>
<feature type="transmembrane region" description="Helical" evidence="2">
    <location>
        <begin position="62"/>
        <end position="80"/>
    </location>
</feature>
<reference evidence="3 4" key="1">
    <citation type="submission" date="2019-02" db="EMBL/GenBank/DDBJ databases">
        <title>Deep-cultivation of Planctomycetes and their phenomic and genomic characterization uncovers novel biology.</title>
        <authorList>
            <person name="Wiegand S."/>
            <person name="Jogler M."/>
            <person name="Boedeker C."/>
            <person name="Pinto D."/>
            <person name="Vollmers J."/>
            <person name="Rivas-Marin E."/>
            <person name="Kohn T."/>
            <person name="Peeters S.H."/>
            <person name="Heuer A."/>
            <person name="Rast P."/>
            <person name="Oberbeckmann S."/>
            <person name="Bunk B."/>
            <person name="Jeske O."/>
            <person name="Meyerdierks A."/>
            <person name="Storesund J.E."/>
            <person name="Kallscheuer N."/>
            <person name="Luecker S."/>
            <person name="Lage O.M."/>
            <person name="Pohl T."/>
            <person name="Merkel B.J."/>
            <person name="Hornburger P."/>
            <person name="Mueller R.-W."/>
            <person name="Bruemmer F."/>
            <person name="Labrenz M."/>
            <person name="Spormann A.M."/>
            <person name="Op den Camp H."/>
            <person name="Overmann J."/>
            <person name="Amann R."/>
            <person name="Jetten M.S.M."/>
            <person name="Mascher T."/>
            <person name="Medema M.H."/>
            <person name="Devos D.P."/>
            <person name="Kaster A.-K."/>
            <person name="Ovreas L."/>
            <person name="Rohde M."/>
            <person name="Galperin M.Y."/>
            <person name="Jogler C."/>
        </authorList>
    </citation>
    <scope>NUCLEOTIDE SEQUENCE [LARGE SCALE GENOMIC DNA]</scope>
    <source>
        <strain evidence="3 4">CA12</strain>
    </source>
</reference>
<evidence type="ECO:0000313" key="4">
    <source>
        <dbReference type="Proteomes" id="UP000318741"/>
    </source>
</evidence>
<keyword evidence="4" id="KW-1185">Reference proteome</keyword>
<gene>
    <name evidence="3" type="ORF">CA12_15300</name>
</gene>
<dbReference type="InterPro" id="IPR038770">
    <property type="entry name" value="Na+/solute_symporter_sf"/>
</dbReference>
<evidence type="ECO:0000313" key="3">
    <source>
        <dbReference type="EMBL" id="QDT15445.1"/>
    </source>
</evidence>
<protein>
    <submittedName>
        <fullName evidence="3">Sodium Bile acid symporter family protein</fullName>
    </submittedName>
</protein>
<dbReference type="EMBL" id="CP036265">
    <property type="protein sequence ID" value="QDT15445.1"/>
    <property type="molecule type" value="Genomic_DNA"/>
</dbReference>
<dbReference type="Proteomes" id="UP000318741">
    <property type="component" value="Chromosome"/>
</dbReference>
<feature type="transmembrane region" description="Helical" evidence="2">
    <location>
        <begin position="184"/>
        <end position="206"/>
    </location>
</feature>
<keyword evidence="2" id="KW-1133">Transmembrane helix</keyword>
<name>A0A517P7W9_9PLAN</name>
<dbReference type="KEGG" id="acaf:CA12_15300"/>
<dbReference type="RefSeq" id="WP_145358280.1">
    <property type="nucleotide sequence ID" value="NZ_CP036265.1"/>
</dbReference>
<feature type="transmembrane region" description="Helical" evidence="2">
    <location>
        <begin position="256"/>
        <end position="281"/>
    </location>
</feature>
<feature type="region of interest" description="Disordered" evidence="1">
    <location>
        <begin position="355"/>
        <end position="379"/>
    </location>
</feature>
<dbReference type="AlphaFoldDB" id="A0A517P7W9"/>
<evidence type="ECO:0000256" key="1">
    <source>
        <dbReference type="SAM" id="MobiDB-lite"/>
    </source>
</evidence>
<accession>A0A517P7W9</accession>
<feature type="transmembrane region" description="Helical" evidence="2">
    <location>
        <begin position="92"/>
        <end position="111"/>
    </location>
</feature>
<keyword evidence="2" id="KW-0812">Transmembrane</keyword>
<dbReference type="OrthoDB" id="245077at2"/>